<evidence type="ECO:0000313" key="1">
    <source>
        <dbReference type="EMBL" id="GAA4798460.1"/>
    </source>
</evidence>
<sequence>MYNSLSEPDPLKIYIQNNCLHLISLQRFMSKAVNLQKGLQEYRVDSSGKQGHPSLYKGKAGCYVLLCLSTGSFI</sequence>
<keyword evidence="2" id="KW-1185">Reference proteome</keyword>
<evidence type="ECO:0000313" key="2">
    <source>
        <dbReference type="Proteomes" id="UP001501147"/>
    </source>
</evidence>
<gene>
    <name evidence="1" type="ORF">GCM10023329_58560</name>
</gene>
<dbReference type="Proteomes" id="UP001501147">
    <property type="component" value="Unassembled WGS sequence"/>
</dbReference>
<proteinExistence type="predicted"/>
<name>A0ABP9BQ20_9ACTN</name>
<protein>
    <submittedName>
        <fullName evidence="1">Uncharacterized protein</fullName>
    </submittedName>
</protein>
<reference evidence="2" key="1">
    <citation type="journal article" date="2019" name="Int. J. Syst. Evol. Microbiol.">
        <title>The Global Catalogue of Microorganisms (GCM) 10K type strain sequencing project: providing services to taxonomists for standard genome sequencing and annotation.</title>
        <authorList>
            <consortium name="The Broad Institute Genomics Platform"/>
            <consortium name="The Broad Institute Genome Sequencing Center for Infectious Disease"/>
            <person name="Wu L."/>
            <person name="Ma J."/>
        </authorList>
    </citation>
    <scope>NUCLEOTIDE SEQUENCE [LARGE SCALE GENOMIC DNA]</scope>
    <source>
        <strain evidence="2">JCM 18324</strain>
    </source>
</reference>
<accession>A0ABP9BQ20</accession>
<dbReference type="EMBL" id="BAABJV010000063">
    <property type="protein sequence ID" value="GAA4798460.1"/>
    <property type="molecule type" value="Genomic_DNA"/>
</dbReference>
<organism evidence="1 2">
    <name type="scientific">Streptomyces sanyensis</name>
    <dbReference type="NCBI Taxonomy" id="568869"/>
    <lineage>
        <taxon>Bacteria</taxon>
        <taxon>Bacillati</taxon>
        <taxon>Actinomycetota</taxon>
        <taxon>Actinomycetes</taxon>
        <taxon>Kitasatosporales</taxon>
        <taxon>Streptomycetaceae</taxon>
        <taxon>Streptomyces</taxon>
    </lineage>
</organism>
<comment type="caution">
    <text evidence="1">The sequence shown here is derived from an EMBL/GenBank/DDBJ whole genome shotgun (WGS) entry which is preliminary data.</text>
</comment>